<dbReference type="InterPro" id="IPR001841">
    <property type="entry name" value="Znf_RING"/>
</dbReference>
<dbReference type="GO" id="GO:0008270">
    <property type="term" value="F:zinc ion binding"/>
    <property type="evidence" value="ECO:0007669"/>
    <property type="project" value="UniProtKB-KW"/>
</dbReference>
<protein>
    <recommendedName>
        <fullName evidence="2">RING-type E3 ubiquitin transferase</fullName>
        <ecNumber evidence="2">2.3.2.27</ecNumber>
    </recommendedName>
</protein>
<feature type="domain" description="RING-type" evidence="9">
    <location>
        <begin position="328"/>
        <end position="369"/>
    </location>
</feature>
<accession>A0A0K9Q5F6</accession>
<sequence>MREDNDDVDGIGAGRPIYDHRRSLRKLLLTKKESSRRMTDADQDRLLSGLSCDFTSRKKGFSAAAFRGLGCAMTSKAHVFAPTTIHSDAAAEAVRASADWEGRRSRSRRKKMSKINKEKSEREREMVGFQSFPVRRNQPGDMWCAPGIGFSSGDASLDCVLPSFQQNRRSLSRGSVMAVAGSERIVREDLYNVRSGENQERKLPSLLDSSQSPFDVPIFGPDLNNLIPPRQLQRTRRIRRSPGGLDEIMMFQARLMFGEMNIHDRYTNWRLDVDDMSYEELLELGEKIGHVSTGLREEEIYNCLSKIKKHSINASSAIQLSTELEKKCSICQEDYEVNDEVGKLDCGHSYHIHCIKQWLLRKNACPVCKATVSES</sequence>
<dbReference type="OMA" id="GIYDQYQ"/>
<dbReference type="SMART" id="SM00184">
    <property type="entry name" value="RING"/>
    <property type="match status" value="1"/>
</dbReference>
<dbReference type="EC" id="2.3.2.27" evidence="2"/>
<keyword evidence="6" id="KW-0833">Ubl conjugation pathway</keyword>
<dbReference type="InterPro" id="IPR045191">
    <property type="entry name" value="MBR1/2-like"/>
</dbReference>
<comment type="caution">
    <text evidence="10">The sequence shown here is derived from an EMBL/GenBank/DDBJ whole genome shotgun (WGS) entry which is preliminary data.</text>
</comment>
<organism evidence="10 11">
    <name type="scientific">Zostera marina</name>
    <name type="common">Eelgrass</name>
    <dbReference type="NCBI Taxonomy" id="29655"/>
    <lineage>
        <taxon>Eukaryota</taxon>
        <taxon>Viridiplantae</taxon>
        <taxon>Streptophyta</taxon>
        <taxon>Embryophyta</taxon>
        <taxon>Tracheophyta</taxon>
        <taxon>Spermatophyta</taxon>
        <taxon>Magnoliopsida</taxon>
        <taxon>Liliopsida</taxon>
        <taxon>Zosteraceae</taxon>
        <taxon>Zostera</taxon>
    </lineage>
</organism>
<dbReference type="OrthoDB" id="8062037at2759"/>
<proteinExistence type="predicted"/>
<evidence type="ECO:0000256" key="7">
    <source>
        <dbReference type="ARBA" id="ARBA00022833"/>
    </source>
</evidence>
<keyword evidence="7" id="KW-0862">Zinc</keyword>
<gene>
    <name evidence="10" type="ORF">ZOSMA_111G00260</name>
</gene>
<dbReference type="AlphaFoldDB" id="A0A0K9Q5F6"/>
<keyword evidence="5 8" id="KW-0863">Zinc-finger</keyword>
<evidence type="ECO:0000313" key="10">
    <source>
        <dbReference type="EMBL" id="KMZ75675.1"/>
    </source>
</evidence>
<comment type="catalytic activity">
    <reaction evidence="1">
        <text>S-ubiquitinyl-[E2 ubiquitin-conjugating enzyme]-L-cysteine + [acceptor protein]-L-lysine = [E2 ubiquitin-conjugating enzyme]-L-cysteine + N(6)-ubiquitinyl-[acceptor protein]-L-lysine.</text>
        <dbReference type="EC" id="2.3.2.27"/>
    </reaction>
</comment>
<evidence type="ECO:0000256" key="2">
    <source>
        <dbReference type="ARBA" id="ARBA00012483"/>
    </source>
</evidence>
<name>A0A0K9Q5F6_ZOSMR</name>
<evidence type="ECO:0000256" key="3">
    <source>
        <dbReference type="ARBA" id="ARBA00022679"/>
    </source>
</evidence>
<evidence type="ECO:0000259" key="9">
    <source>
        <dbReference type="PROSITE" id="PS50089"/>
    </source>
</evidence>
<evidence type="ECO:0000256" key="5">
    <source>
        <dbReference type="ARBA" id="ARBA00022771"/>
    </source>
</evidence>
<evidence type="ECO:0000256" key="1">
    <source>
        <dbReference type="ARBA" id="ARBA00000900"/>
    </source>
</evidence>
<dbReference type="PANTHER" id="PTHR22937:SF122">
    <property type="entry name" value="RING-TYPE E3 UBIQUITIN TRANSFERASE"/>
    <property type="match status" value="1"/>
</dbReference>
<keyword evidence="11" id="KW-1185">Reference proteome</keyword>
<dbReference type="Gene3D" id="3.30.40.10">
    <property type="entry name" value="Zinc/RING finger domain, C3HC4 (zinc finger)"/>
    <property type="match status" value="1"/>
</dbReference>
<dbReference type="Proteomes" id="UP000036987">
    <property type="component" value="Unassembled WGS sequence"/>
</dbReference>
<evidence type="ECO:0000256" key="4">
    <source>
        <dbReference type="ARBA" id="ARBA00022723"/>
    </source>
</evidence>
<dbReference type="Pfam" id="PF13639">
    <property type="entry name" value="zf-RING_2"/>
    <property type="match status" value="1"/>
</dbReference>
<dbReference type="InterPro" id="IPR013083">
    <property type="entry name" value="Znf_RING/FYVE/PHD"/>
</dbReference>
<dbReference type="STRING" id="29655.A0A0K9Q5F6"/>
<keyword evidence="4" id="KW-0479">Metal-binding</keyword>
<reference evidence="11" key="1">
    <citation type="journal article" date="2016" name="Nature">
        <title>The genome of the seagrass Zostera marina reveals angiosperm adaptation to the sea.</title>
        <authorList>
            <person name="Olsen J.L."/>
            <person name="Rouze P."/>
            <person name="Verhelst B."/>
            <person name="Lin Y.-C."/>
            <person name="Bayer T."/>
            <person name="Collen J."/>
            <person name="Dattolo E."/>
            <person name="De Paoli E."/>
            <person name="Dittami S."/>
            <person name="Maumus F."/>
            <person name="Michel G."/>
            <person name="Kersting A."/>
            <person name="Lauritano C."/>
            <person name="Lohaus R."/>
            <person name="Toepel M."/>
            <person name="Tonon T."/>
            <person name="Vanneste K."/>
            <person name="Amirebrahimi M."/>
            <person name="Brakel J."/>
            <person name="Bostroem C."/>
            <person name="Chovatia M."/>
            <person name="Grimwood J."/>
            <person name="Jenkins J.W."/>
            <person name="Jueterbock A."/>
            <person name="Mraz A."/>
            <person name="Stam W.T."/>
            <person name="Tice H."/>
            <person name="Bornberg-Bauer E."/>
            <person name="Green P.J."/>
            <person name="Pearson G.A."/>
            <person name="Procaccini G."/>
            <person name="Duarte C.M."/>
            <person name="Schmutz J."/>
            <person name="Reusch T.B.H."/>
            <person name="Van de Peer Y."/>
        </authorList>
    </citation>
    <scope>NUCLEOTIDE SEQUENCE [LARGE SCALE GENOMIC DNA]</scope>
    <source>
        <strain evidence="11">cv. Finnish</strain>
    </source>
</reference>
<evidence type="ECO:0000256" key="8">
    <source>
        <dbReference type="PROSITE-ProRule" id="PRU00175"/>
    </source>
</evidence>
<dbReference type="EMBL" id="LFYR01000129">
    <property type="protein sequence ID" value="KMZ75675.1"/>
    <property type="molecule type" value="Genomic_DNA"/>
</dbReference>
<keyword evidence="3" id="KW-0808">Transferase</keyword>
<dbReference type="PROSITE" id="PS50089">
    <property type="entry name" value="ZF_RING_2"/>
    <property type="match status" value="1"/>
</dbReference>
<evidence type="ECO:0000256" key="6">
    <source>
        <dbReference type="ARBA" id="ARBA00022786"/>
    </source>
</evidence>
<dbReference type="PANTHER" id="PTHR22937">
    <property type="entry name" value="E3 UBIQUITIN-PROTEIN LIGASE RNF165"/>
    <property type="match status" value="1"/>
</dbReference>
<dbReference type="GO" id="GO:0061630">
    <property type="term" value="F:ubiquitin protein ligase activity"/>
    <property type="evidence" value="ECO:0000318"/>
    <property type="project" value="GO_Central"/>
</dbReference>
<evidence type="ECO:0000313" key="11">
    <source>
        <dbReference type="Proteomes" id="UP000036987"/>
    </source>
</evidence>
<dbReference type="SUPFAM" id="SSF57850">
    <property type="entry name" value="RING/U-box"/>
    <property type="match status" value="1"/>
</dbReference>